<accession>A0A9P5NZV9</accession>
<protein>
    <submittedName>
        <fullName evidence="3">GDP dissociation inhibitor-domain-containing protein</fullName>
    </submittedName>
</protein>
<dbReference type="GO" id="GO:0005092">
    <property type="term" value="F:GDP-dissociation inhibitor activity"/>
    <property type="evidence" value="ECO:0007669"/>
    <property type="project" value="InterPro"/>
</dbReference>
<proteinExistence type="inferred from homology"/>
<dbReference type="PANTHER" id="PTHR11787:SF4">
    <property type="entry name" value="CHM, RAB ESCORT PROTEIN 1"/>
    <property type="match status" value="1"/>
</dbReference>
<dbReference type="EMBL" id="JADNYJ010000001">
    <property type="protein sequence ID" value="KAF8914120.1"/>
    <property type="molecule type" value="Genomic_DNA"/>
</dbReference>
<dbReference type="InterPro" id="IPR018203">
    <property type="entry name" value="GDP_dissociation_inhibitor"/>
</dbReference>
<organism evidence="3 4">
    <name type="scientific">Gymnopilus junonius</name>
    <name type="common">Spectacular rustgill mushroom</name>
    <name type="synonym">Gymnopilus spectabilis subsp. junonius</name>
    <dbReference type="NCBI Taxonomy" id="109634"/>
    <lineage>
        <taxon>Eukaryota</taxon>
        <taxon>Fungi</taxon>
        <taxon>Dikarya</taxon>
        <taxon>Basidiomycota</taxon>
        <taxon>Agaricomycotina</taxon>
        <taxon>Agaricomycetes</taxon>
        <taxon>Agaricomycetidae</taxon>
        <taxon>Agaricales</taxon>
        <taxon>Agaricineae</taxon>
        <taxon>Hymenogastraceae</taxon>
        <taxon>Gymnopilus</taxon>
    </lineage>
</organism>
<dbReference type="PANTHER" id="PTHR11787">
    <property type="entry name" value="RAB GDP-DISSOCIATION INHIBITOR"/>
    <property type="match status" value="1"/>
</dbReference>
<reference evidence="3" key="1">
    <citation type="submission" date="2020-11" db="EMBL/GenBank/DDBJ databases">
        <authorList>
            <consortium name="DOE Joint Genome Institute"/>
            <person name="Ahrendt S."/>
            <person name="Riley R."/>
            <person name="Andreopoulos W."/>
            <person name="LaButti K."/>
            <person name="Pangilinan J."/>
            <person name="Ruiz-duenas F.J."/>
            <person name="Barrasa J.M."/>
            <person name="Sanchez-Garcia M."/>
            <person name="Camarero S."/>
            <person name="Miyauchi S."/>
            <person name="Serrano A."/>
            <person name="Linde D."/>
            <person name="Babiker R."/>
            <person name="Drula E."/>
            <person name="Ayuso-Fernandez I."/>
            <person name="Pacheco R."/>
            <person name="Padilla G."/>
            <person name="Ferreira P."/>
            <person name="Barriuso J."/>
            <person name="Kellner H."/>
            <person name="Castanera R."/>
            <person name="Alfaro M."/>
            <person name="Ramirez L."/>
            <person name="Pisabarro A.G."/>
            <person name="Kuo A."/>
            <person name="Tritt A."/>
            <person name="Lipzen A."/>
            <person name="He G."/>
            <person name="Yan M."/>
            <person name="Ng V."/>
            <person name="Cullen D."/>
            <person name="Martin F."/>
            <person name="Rosso M.-N."/>
            <person name="Henrissat B."/>
            <person name="Hibbett D."/>
            <person name="Martinez A.T."/>
            <person name="Grigoriev I.V."/>
        </authorList>
    </citation>
    <scope>NUCLEOTIDE SEQUENCE</scope>
    <source>
        <strain evidence="3">AH 44721</strain>
    </source>
</reference>
<evidence type="ECO:0000256" key="2">
    <source>
        <dbReference type="SAM" id="MobiDB-lite"/>
    </source>
</evidence>
<dbReference type="AlphaFoldDB" id="A0A9P5NZV9"/>
<keyword evidence="4" id="KW-1185">Reference proteome</keyword>
<name>A0A9P5NZV9_GYMJU</name>
<dbReference type="SUPFAM" id="SSF51905">
    <property type="entry name" value="FAD/NAD(P)-binding domain"/>
    <property type="match status" value="1"/>
</dbReference>
<dbReference type="PRINTS" id="PR00891">
    <property type="entry name" value="RABGDIREP"/>
</dbReference>
<evidence type="ECO:0000313" key="4">
    <source>
        <dbReference type="Proteomes" id="UP000724874"/>
    </source>
</evidence>
<dbReference type="Proteomes" id="UP000724874">
    <property type="component" value="Unassembled WGS sequence"/>
</dbReference>
<dbReference type="GO" id="GO:0016192">
    <property type="term" value="P:vesicle-mediated transport"/>
    <property type="evidence" value="ECO:0007669"/>
    <property type="project" value="TreeGrafter"/>
</dbReference>
<feature type="region of interest" description="Disordered" evidence="2">
    <location>
        <begin position="477"/>
        <end position="500"/>
    </location>
</feature>
<sequence>MEENQFDVVVLGTGLVESITAAALSKAGYKVAHIDSNPYYGGEEASLSLEELAQWADSTSNSSTSSRFHHISRSVDIPTQSRQYAICLRPSVIPSVGPFISSLIMSGVAKYSGFRLLGSFSVYESSGRMKNVPGSKEDIFKSKDISLIEKRRLMRFLTFAAGDFSGKKELEGKHDMPFIQFLQSTFSLSEETSGVIAYSLAFCMSSSEPTLFTLQRLQRYLRSAGRYGPSPFLIGHYGGIGDIAQGFCRASAVNGGVYILARKVTKISRAKFVLPHHDSDVPTTEHDVQPIFTYDLTLADFPETLSCKLIISSTSYIPSDFGDEVLQLSSSSQASRLNIASIARCIAVIDEPLTFQSPAPGSSDQGVEAQFNASLSADTRSIVDTAVLVFPPSSVAGGSTTHSSTIFVNGEGSLSTPKGKWLIYIGLPLGTQQDAFIPPEALLTPYLNAVMRLSTDPSKAPIKPIFTIFYLESPTPPVPGSHSENHTAPNTYLVPPPLPTASLPDVGDESALIAETTFLEAVKVLRKIGGHAEEAVDDIPFWPPLPADEDNDDDEW</sequence>
<dbReference type="GO" id="GO:0005968">
    <property type="term" value="C:Rab-protein geranylgeranyltransferase complex"/>
    <property type="evidence" value="ECO:0007669"/>
    <property type="project" value="TreeGrafter"/>
</dbReference>
<comment type="similarity">
    <text evidence="1">Belongs to the Rab GDI family.</text>
</comment>
<dbReference type="Pfam" id="PF00996">
    <property type="entry name" value="GDI"/>
    <property type="match status" value="1"/>
</dbReference>
<dbReference type="InterPro" id="IPR036188">
    <property type="entry name" value="FAD/NAD-bd_sf"/>
</dbReference>
<dbReference type="Gene3D" id="1.10.405.10">
    <property type="entry name" value="Guanine Nucleotide Dissociation Inhibitor, domain 1"/>
    <property type="match status" value="1"/>
</dbReference>
<dbReference type="GO" id="GO:0007264">
    <property type="term" value="P:small GTPase-mediated signal transduction"/>
    <property type="evidence" value="ECO:0007669"/>
    <property type="project" value="InterPro"/>
</dbReference>
<gene>
    <name evidence="3" type="ORF">CPB84DRAFT_1811533</name>
</gene>
<dbReference type="OrthoDB" id="9446342at2759"/>
<comment type="caution">
    <text evidence="3">The sequence shown here is derived from an EMBL/GenBank/DDBJ whole genome shotgun (WGS) entry which is preliminary data.</text>
</comment>
<dbReference type="Gene3D" id="3.30.519.10">
    <property type="entry name" value="Guanine Nucleotide Dissociation Inhibitor, domain 2"/>
    <property type="match status" value="1"/>
</dbReference>
<evidence type="ECO:0000256" key="1">
    <source>
        <dbReference type="ARBA" id="ARBA00005593"/>
    </source>
</evidence>
<dbReference type="Gene3D" id="3.50.50.60">
    <property type="entry name" value="FAD/NAD(P)-binding domain"/>
    <property type="match status" value="1"/>
</dbReference>
<dbReference type="GO" id="GO:0005634">
    <property type="term" value="C:nucleus"/>
    <property type="evidence" value="ECO:0007669"/>
    <property type="project" value="TreeGrafter"/>
</dbReference>
<dbReference type="GO" id="GO:0005829">
    <property type="term" value="C:cytosol"/>
    <property type="evidence" value="ECO:0007669"/>
    <property type="project" value="TreeGrafter"/>
</dbReference>
<evidence type="ECO:0000313" key="3">
    <source>
        <dbReference type="EMBL" id="KAF8914120.1"/>
    </source>
</evidence>